<protein>
    <submittedName>
        <fullName evidence="1">MutY homolog (E. coli), isoform CRA_c</fullName>
    </submittedName>
</protein>
<reference evidence="1 2" key="1">
    <citation type="submission" date="2005-09" db="EMBL/GenBank/DDBJ databases">
        <authorList>
            <person name="Mural R.J."/>
            <person name="Li P.W."/>
            <person name="Adams M.D."/>
            <person name="Amanatides P.G."/>
            <person name="Baden-Tillson H."/>
            <person name="Barnstead M."/>
            <person name="Chin S.H."/>
            <person name="Dew I."/>
            <person name="Evans C.A."/>
            <person name="Ferriera S."/>
            <person name="Flanigan M."/>
            <person name="Fosler C."/>
            <person name="Glodek A."/>
            <person name="Gu Z."/>
            <person name="Holt R.A."/>
            <person name="Jennings D."/>
            <person name="Kraft C.L."/>
            <person name="Lu F."/>
            <person name="Nguyen T."/>
            <person name="Nusskern D.R."/>
            <person name="Pfannkoch C.M."/>
            <person name="Sitter C."/>
            <person name="Sutton G.G."/>
            <person name="Venter J.C."/>
            <person name="Wang Z."/>
            <person name="Woodage T."/>
            <person name="Zheng X.H."/>
            <person name="Zhong F."/>
        </authorList>
    </citation>
    <scope>NUCLEOTIDE SEQUENCE [LARGE SCALE GENOMIC DNA]</scope>
    <source>
        <strain>BN</strain>
        <strain evidence="2">Sprague-Dawley</strain>
    </source>
</reference>
<proteinExistence type="predicted"/>
<gene>
    <name evidence="1 3" type="primary">Mutyh</name>
    <name evidence="1" type="ORF">rCG_50396</name>
</gene>
<evidence type="ECO:0000313" key="2">
    <source>
        <dbReference type="Proteomes" id="UP000234681"/>
    </source>
</evidence>
<dbReference type="EMBL" id="CH474008">
    <property type="protein sequence ID" value="EDL90246.1"/>
    <property type="molecule type" value="Genomic_DNA"/>
</dbReference>
<organism evidence="1 2">
    <name type="scientific">Rattus norvegicus</name>
    <name type="common">Rat</name>
    <dbReference type="NCBI Taxonomy" id="10116"/>
    <lineage>
        <taxon>Eukaryota</taxon>
        <taxon>Metazoa</taxon>
        <taxon>Chordata</taxon>
        <taxon>Craniata</taxon>
        <taxon>Vertebrata</taxon>
        <taxon>Euteleostomi</taxon>
        <taxon>Mammalia</taxon>
        <taxon>Eutheria</taxon>
        <taxon>Euarchontoglires</taxon>
        <taxon>Glires</taxon>
        <taxon>Rodentia</taxon>
        <taxon>Myomorpha</taxon>
        <taxon>Muroidea</taxon>
        <taxon>Muridae</taxon>
        <taxon>Murinae</taxon>
        <taxon>Rattus</taxon>
    </lineage>
</organism>
<dbReference type="RGD" id="620045">
    <property type="gene designation" value="Mutyh"/>
</dbReference>
<evidence type="ECO:0000313" key="1">
    <source>
        <dbReference type="EMBL" id="EDL90246.1"/>
    </source>
</evidence>
<name>A6JZA9_RAT</name>
<sequence>MGSFCRRCQPCLVPSPSIFVRCSACMRNIGKGPARVPKGPRCVLHQAGKNPAGDSKSWIVSFSVISPHTNPTVLPSDTLPFPTPSPV</sequence>
<dbReference type="Proteomes" id="UP000234681">
    <property type="component" value="Chromosome 5"/>
</dbReference>
<accession>A6JZA9</accession>
<dbReference type="AlphaFoldDB" id="A6JZA9"/>
<evidence type="ECO:0000313" key="3">
    <source>
        <dbReference type="RGD" id="620045"/>
    </source>
</evidence>